<proteinExistence type="predicted"/>
<dbReference type="CDD" id="cd18809">
    <property type="entry name" value="SF1_C_RecD"/>
    <property type="match status" value="1"/>
</dbReference>
<dbReference type="InterPro" id="IPR051055">
    <property type="entry name" value="PIF1_helicase"/>
</dbReference>
<protein>
    <recommendedName>
        <fullName evidence="1">AAA+ ATPase domain-containing protein</fullName>
    </recommendedName>
</protein>
<evidence type="ECO:0000259" key="1">
    <source>
        <dbReference type="SMART" id="SM00382"/>
    </source>
</evidence>
<dbReference type="EMBL" id="JACIEP010000020">
    <property type="protein sequence ID" value="MBB4037973.1"/>
    <property type="molecule type" value="Genomic_DNA"/>
</dbReference>
<dbReference type="SMART" id="SM00382">
    <property type="entry name" value="AAA"/>
    <property type="match status" value="1"/>
</dbReference>
<dbReference type="InterPro" id="IPR003593">
    <property type="entry name" value="AAA+_ATPase"/>
</dbReference>
<dbReference type="Gene3D" id="3.40.50.300">
    <property type="entry name" value="P-loop containing nucleotide triphosphate hydrolases"/>
    <property type="match status" value="2"/>
</dbReference>
<dbReference type="InterPro" id="IPR027417">
    <property type="entry name" value="P-loop_NTPase"/>
</dbReference>
<dbReference type="InterPro" id="IPR027785">
    <property type="entry name" value="UvrD-like_helicase_C"/>
</dbReference>
<dbReference type="Pfam" id="PF05970">
    <property type="entry name" value="PIF1"/>
    <property type="match status" value="1"/>
</dbReference>
<dbReference type="FunFam" id="3.40.50.300:FF:001498">
    <property type="entry name" value="ATP-dependent DNA helicase"/>
    <property type="match status" value="1"/>
</dbReference>
<dbReference type="InterPro" id="IPR029491">
    <property type="entry name" value="Helicase_HTH"/>
</dbReference>
<dbReference type="InterPro" id="IPR010285">
    <property type="entry name" value="DNA_helicase_pif1-like_DEAD"/>
</dbReference>
<dbReference type="AlphaFoldDB" id="A0A840D0Y1"/>
<name>A0A840D0Y1_9BACT</name>
<feature type="domain" description="AAA+ ATPase" evidence="1">
    <location>
        <begin position="19"/>
        <end position="266"/>
    </location>
</feature>
<organism evidence="2 3">
    <name type="scientific">Dysgonomonas hofstadii</name>
    <dbReference type="NCBI Taxonomy" id="637886"/>
    <lineage>
        <taxon>Bacteria</taxon>
        <taxon>Pseudomonadati</taxon>
        <taxon>Bacteroidota</taxon>
        <taxon>Bacteroidia</taxon>
        <taxon>Bacteroidales</taxon>
        <taxon>Dysgonomonadaceae</taxon>
        <taxon>Dysgonomonas</taxon>
    </lineage>
</organism>
<sequence>MQQPQNTIFNLAVDIVSNTSRSVFLTGKAGTGKTTFLHYIRNHCDKNIIVTAPTGVAAINAGGVTLHSLLQLPFEPFIPDFEGKKKLDYHFKLRKSKIEMLRELDLLIIDEVSMLRADMLDAIDHMLRRYRNNSNPFGGVQMLFIGDMFQLPPVVQQSEWDMLKHYYPSPFFFHAQVLESYPLLYIELKTIYRQQDQLFIDILNRIRNNCSTPADLQELNKRYNPSFILPEKDRYIVLCTHNYKADRINKDELTKLSSKEFVYKGEISGDFSESSLPADHDLLLKEGAQVMFVKNDAGEHRRYYNGKLATISRLKDDKIEVCFENGHLLELEKETWSNIRYTLNAESGEIEEDVLGSFTQFPIRLAWAITIHKSQGLTFDRVVIDAGQAFAAGQVYVALSRCTSLDGIVLFSRITSQSISTDRYALEFSAKEEDLNILDNILKEEKPAYCATQLKKYFDWSPFIRALHALNELASEKKIPKQDEAQAMMADMCSRAIEQQEIAQNFIKELNRILSVPNVNLDYLKERVGKGIVYFHSDVQQQIIIPIEKHLLSLKNASKVKAYLKKATEIHQTLFRLLERLEQVRYGEINLAEGLVFKRIQLTEPHEEEAIPEKKKRPEKGDTQRLTLSLFNEGKSVKEISKERNLKPMTIEGHLASFILTGEMDASQLMDKDKLETLAGKLQGIELNSPLSSIKEMLPPEYSYFEIRVAINHLQYLSQE</sequence>
<accession>A0A840D0Y1</accession>
<keyword evidence="3" id="KW-1185">Reference proteome</keyword>
<dbReference type="GO" id="GO:0003678">
    <property type="term" value="F:DNA helicase activity"/>
    <property type="evidence" value="ECO:0007669"/>
    <property type="project" value="InterPro"/>
</dbReference>
<dbReference type="Pfam" id="PF14493">
    <property type="entry name" value="HTH_40"/>
    <property type="match status" value="1"/>
</dbReference>
<dbReference type="PANTHER" id="PTHR47642:SF7">
    <property type="entry name" value="ATP-DEPENDENT DNA HELICASE PIF1"/>
    <property type="match status" value="1"/>
</dbReference>
<dbReference type="GO" id="GO:0000723">
    <property type="term" value="P:telomere maintenance"/>
    <property type="evidence" value="ECO:0007669"/>
    <property type="project" value="InterPro"/>
</dbReference>
<dbReference type="Proteomes" id="UP000555103">
    <property type="component" value="Unassembled WGS sequence"/>
</dbReference>
<reference evidence="2 3" key="1">
    <citation type="submission" date="2020-08" db="EMBL/GenBank/DDBJ databases">
        <title>Genomic Encyclopedia of Type Strains, Phase IV (KMG-IV): sequencing the most valuable type-strain genomes for metagenomic binning, comparative biology and taxonomic classification.</title>
        <authorList>
            <person name="Goeker M."/>
        </authorList>
    </citation>
    <scope>NUCLEOTIDE SEQUENCE [LARGE SCALE GENOMIC DNA]</scope>
    <source>
        <strain evidence="2 3">DSM 104969</strain>
    </source>
</reference>
<dbReference type="Pfam" id="PF13538">
    <property type="entry name" value="UvrD_C_2"/>
    <property type="match status" value="1"/>
</dbReference>
<comment type="caution">
    <text evidence="2">The sequence shown here is derived from an EMBL/GenBank/DDBJ whole genome shotgun (WGS) entry which is preliminary data.</text>
</comment>
<evidence type="ECO:0000313" key="2">
    <source>
        <dbReference type="EMBL" id="MBB4037973.1"/>
    </source>
</evidence>
<evidence type="ECO:0000313" key="3">
    <source>
        <dbReference type="Proteomes" id="UP000555103"/>
    </source>
</evidence>
<dbReference type="RefSeq" id="WP_183308814.1">
    <property type="nucleotide sequence ID" value="NZ_JACIEP010000020.1"/>
</dbReference>
<dbReference type="Gene3D" id="2.30.30.940">
    <property type="match status" value="1"/>
</dbReference>
<dbReference type="GO" id="GO:0006281">
    <property type="term" value="P:DNA repair"/>
    <property type="evidence" value="ECO:0007669"/>
    <property type="project" value="InterPro"/>
</dbReference>
<gene>
    <name evidence="2" type="ORF">GGR21_003899</name>
</gene>
<dbReference type="SUPFAM" id="SSF52540">
    <property type="entry name" value="P-loop containing nucleoside triphosphate hydrolases"/>
    <property type="match status" value="2"/>
</dbReference>
<dbReference type="PANTHER" id="PTHR47642">
    <property type="entry name" value="ATP-DEPENDENT DNA HELICASE"/>
    <property type="match status" value="1"/>
</dbReference>